<dbReference type="Proteomes" id="UP000014570">
    <property type="component" value="Unassembled WGS sequence"/>
</dbReference>
<dbReference type="EMBL" id="AHNP02000007">
    <property type="protein sequence ID" value="EPG57732.1"/>
    <property type="molecule type" value="Genomic_DNA"/>
</dbReference>
<accession>A0AAV3JCS3</accession>
<protein>
    <recommendedName>
        <fullName evidence="3">SLEI domain protein, PF07620 family</fullName>
    </recommendedName>
</protein>
<proteinExistence type="predicted"/>
<gene>
    <name evidence="1" type="ORF">LEP1GSC103_2811</name>
</gene>
<reference evidence="1 2" key="1">
    <citation type="submission" date="2013-04" db="EMBL/GenBank/DDBJ databases">
        <authorList>
            <person name="Harkins D.M."/>
            <person name="Durkin A.S."/>
            <person name="Brinkac L.M."/>
            <person name="Haft D.H."/>
            <person name="Selengut J.D."/>
            <person name="Sanka R."/>
            <person name="DePew J."/>
            <person name="Purushe J."/>
            <person name="Chanthongthip A."/>
            <person name="Lattana O."/>
            <person name="Phetsouvanh R."/>
            <person name="Newton P.N."/>
            <person name="Vinetz J.M."/>
            <person name="Sutton G.G."/>
            <person name="Nierman W.C."/>
            <person name="Fouts D.E."/>
        </authorList>
    </citation>
    <scope>NUCLEOTIDE SEQUENCE [LARGE SCALE GENOMIC DNA]</scope>
    <source>
        <strain evidence="1 2">UI 09931</strain>
    </source>
</reference>
<organism evidence="1 2">
    <name type="scientific">Leptospira borgpetersenii serovar Javanica str. UI 09931</name>
    <dbReference type="NCBI Taxonomy" id="1049767"/>
    <lineage>
        <taxon>Bacteria</taxon>
        <taxon>Pseudomonadati</taxon>
        <taxon>Spirochaetota</taxon>
        <taxon>Spirochaetia</taxon>
        <taxon>Leptospirales</taxon>
        <taxon>Leptospiraceae</taxon>
        <taxon>Leptospira</taxon>
    </lineage>
</organism>
<comment type="caution">
    <text evidence="1">The sequence shown here is derived from an EMBL/GenBank/DDBJ whole genome shotgun (WGS) entry which is preliminary data.</text>
</comment>
<evidence type="ECO:0000313" key="2">
    <source>
        <dbReference type="Proteomes" id="UP000014570"/>
    </source>
</evidence>
<dbReference type="AlphaFoldDB" id="A0AAV3JCS3"/>
<evidence type="ECO:0008006" key="3">
    <source>
        <dbReference type="Google" id="ProtNLM"/>
    </source>
</evidence>
<evidence type="ECO:0000313" key="1">
    <source>
        <dbReference type="EMBL" id="EPG57732.1"/>
    </source>
</evidence>
<sequence>MKTVDQSSFGNLNFFKNFIKVVEKLILHLFPFHENGRLKQFC</sequence>
<name>A0AAV3JCS3_LEPBO</name>